<name>A0A1I1IGL9_9ACTN</name>
<dbReference type="EMBL" id="FOLM01000003">
    <property type="protein sequence ID" value="SFC35449.1"/>
    <property type="molecule type" value="Genomic_DNA"/>
</dbReference>
<reference evidence="1 2" key="1">
    <citation type="submission" date="2016-10" db="EMBL/GenBank/DDBJ databases">
        <authorList>
            <person name="de Groot N.N."/>
        </authorList>
    </citation>
    <scope>NUCLEOTIDE SEQUENCE [LARGE SCALE GENOMIC DNA]</scope>
    <source>
        <strain evidence="1 2">CGMCC 4.5739</strain>
    </source>
</reference>
<accession>A0A1I1IGL9</accession>
<dbReference type="RefSeq" id="WP_093837913.1">
    <property type="nucleotide sequence ID" value="NZ_FOLM01000003.1"/>
</dbReference>
<dbReference type="OrthoDB" id="3268233at2"/>
<proteinExistence type="predicted"/>
<evidence type="ECO:0000313" key="2">
    <source>
        <dbReference type="Proteomes" id="UP000199207"/>
    </source>
</evidence>
<dbReference type="Gene3D" id="2.40.50.140">
    <property type="entry name" value="Nucleic acid-binding proteins"/>
    <property type="match status" value="1"/>
</dbReference>
<evidence type="ECO:0008006" key="3">
    <source>
        <dbReference type="Google" id="ProtNLM"/>
    </source>
</evidence>
<dbReference type="STRING" id="910347.SAMN05421773_10351"/>
<dbReference type="AlphaFoldDB" id="A0A1I1IGL9"/>
<gene>
    <name evidence="1" type="ORF">SAMN05421773_10351</name>
</gene>
<dbReference type="Proteomes" id="UP000199207">
    <property type="component" value="Unassembled WGS sequence"/>
</dbReference>
<dbReference type="CDD" id="cd04488">
    <property type="entry name" value="RecG_wedge_OBF"/>
    <property type="match status" value="1"/>
</dbReference>
<organism evidence="1 2">
    <name type="scientific">Streptomyces aidingensis</name>
    <dbReference type="NCBI Taxonomy" id="910347"/>
    <lineage>
        <taxon>Bacteria</taxon>
        <taxon>Bacillati</taxon>
        <taxon>Actinomycetota</taxon>
        <taxon>Actinomycetes</taxon>
        <taxon>Kitasatosporales</taxon>
        <taxon>Streptomycetaceae</taxon>
        <taxon>Streptomyces</taxon>
    </lineage>
</organism>
<evidence type="ECO:0000313" key="1">
    <source>
        <dbReference type="EMBL" id="SFC35449.1"/>
    </source>
</evidence>
<protein>
    <recommendedName>
        <fullName evidence="3">ATP-dependent DNA helicase RecG</fullName>
    </recommendedName>
</protein>
<dbReference type="InterPro" id="IPR012340">
    <property type="entry name" value="NA-bd_OB-fold"/>
</dbReference>
<sequence>MTEESAGGRRGRRLWKLLGLTGNRPSPAGADVPVPEQACTRIRECREGADGRPVVTVSGRLRAVSQRTVGGLPALEAELDDGSGILEVVWLGRHSITGIEPGRTLTASGRFSVSQGRPVLFNPRYELRPLGTE</sequence>
<keyword evidence="2" id="KW-1185">Reference proteome</keyword>